<evidence type="ECO:0000256" key="8">
    <source>
        <dbReference type="SAM" id="Phobius"/>
    </source>
</evidence>
<comment type="subcellular location">
    <subcellularLocation>
        <location evidence="1">Cell membrane</location>
        <topology evidence="1">Multi-pass membrane protein</topology>
    </subcellularLocation>
</comment>
<name>A0A5K7ZMI6_9BACT</name>
<dbReference type="GO" id="GO:0005886">
    <property type="term" value="C:plasma membrane"/>
    <property type="evidence" value="ECO:0007669"/>
    <property type="project" value="UniProtKB-SubCell"/>
</dbReference>
<dbReference type="NCBIfam" id="TIGR03007">
    <property type="entry name" value="pepcterm_ChnLen"/>
    <property type="match status" value="1"/>
</dbReference>
<dbReference type="PANTHER" id="PTHR32309:SF13">
    <property type="entry name" value="FERRIC ENTEROBACTIN TRANSPORT PROTEIN FEPE"/>
    <property type="match status" value="1"/>
</dbReference>
<evidence type="ECO:0000256" key="3">
    <source>
        <dbReference type="ARBA" id="ARBA00022692"/>
    </source>
</evidence>
<keyword evidence="2" id="KW-1003">Cell membrane</keyword>
<evidence type="ECO:0000256" key="4">
    <source>
        <dbReference type="ARBA" id="ARBA00022989"/>
    </source>
</evidence>
<feature type="transmembrane region" description="Helical" evidence="8">
    <location>
        <begin position="21"/>
        <end position="40"/>
    </location>
</feature>
<keyword evidence="5 8" id="KW-0472">Membrane</keyword>
<evidence type="ECO:0000256" key="2">
    <source>
        <dbReference type="ARBA" id="ARBA00022475"/>
    </source>
</evidence>
<evidence type="ECO:0000256" key="5">
    <source>
        <dbReference type="ARBA" id="ARBA00023136"/>
    </source>
</evidence>
<dbReference type="InterPro" id="IPR050445">
    <property type="entry name" value="Bact_polysacc_biosynth/exp"/>
</dbReference>
<accession>A0A5K7ZMI6</accession>
<feature type="transmembrane region" description="Helical" evidence="8">
    <location>
        <begin position="492"/>
        <end position="517"/>
    </location>
</feature>
<sequence>MASQPIPMDPKYIIDLIIKRRWIIMVPFFIAMIVGIVLAIKLPKIYEASTLILIQPQRVPENYVQSIVDSDPSTRLSTLSQQVLSRTNLEKIIREFKLFSNEKQQSMYTEDKIANLRKRISVNISSDRRRETDSFSISFQDKDPSTVMNVTNALASYFINENLKQREAQAIGTSDFLDSELQSMKARLEEVEAKLKSYRESYMGELPEQLDSNLRILDRLQEHLGETQQSLSEAKIRLATLQNEAAALREQPTTVIIGQESRQETNDINQMKLELENLLSRYTDRHPDVIRLKSRIAEMEKQIASNPLSDVSSAGSGGSGQSQSGSVSPQYRTQYNEILGEMRRLEADAADTRAQIGIYQKRVEDTPKREQELLSLKRDYQNIQTTYDSLLERKLEAEIAVNMERKQKGEQFRVLDPAKMPQKPVKPDMRKLFIMVVGAGLAIGGGIIFLIEYTNDSFKRPEDVEEDLTLPVLCTVPKIIDSRTRMLRRVEYIASAVFGAIAFVFFAGFALLALVGVEPTLELVKKMIHT</sequence>
<dbReference type="PANTHER" id="PTHR32309">
    <property type="entry name" value="TYROSINE-PROTEIN KINASE"/>
    <property type="match status" value="1"/>
</dbReference>
<evidence type="ECO:0000313" key="11">
    <source>
        <dbReference type="EMBL" id="BBO81357.1"/>
    </source>
</evidence>
<dbReference type="Proteomes" id="UP000425960">
    <property type="component" value="Chromosome"/>
</dbReference>
<evidence type="ECO:0000256" key="6">
    <source>
        <dbReference type="SAM" id="Coils"/>
    </source>
</evidence>
<evidence type="ECO:0000256" key="7">
    <source>
        <dbReference type="SAM" id="MobiDB-lite"/>
    </source>
</evidence>
<organism evidence="11 12">
    <name type="scientific">Desulfosarcina ovata subsp. sediminis</name>
    <dbReference type="NCBI Taxonomy" id="885957"/>
    <lineage>
        <taxon>Bacteria</taxon>
        <taxon>Pseudomonadati</taxon>
        <taxon>Thermodesulfobacteriota</taxon>
        <taxon>Desulfobacteria</taxon>
        <taxon>Desulfobacterales</taxon>
        <taxon>Desulfosarcinaceae</taxon>
        <taxon>Desulfosarcina</taxon>
    </lineage>
</organism>
<dbReference type="Pfam" id="PF02706">
    <property type="entry name" value="Wzz"/>
    <property type="match status" value="1"/>
</dbReference>
<feature type="domain" description="Polysaccharide chain length determinant N-terminal" evidence="9">
    <location>
        <begin position="13"/>
        <end position="95"/>
    </location>
</feature>
<protein>
    <submittedName>
        <fullName evidence="11">Chain-length determining protein</fullName>
    </submittedName>
</protein>
<dbReference type="KEGG" id="dov:DSCO28_19230"/>
<evidence type="ECO:0000259" key="10">
    <source>
        <dbReference type="Pfam" id="PF13807"/>
    </source>
</evidence>
<feature type="domain" description="Tyrosine-protein kinase G-rich" evidence="10">
    <location>
        <begin position="369"/>
        <end position="450"/>
    </location>
</feature>
<dbReference type="InterPro" id="IPR014345">
    <property type="entry name" value="XrtA_polysacc_chain"/>
</dbReference>
<keyword evidence="6" id="KW-0175">Coiled coil</keyword>
<evidence type="ECO:0000256" key="1">
    <source>
        <dbReference type="ARBA" id="ARBA00004651"/>
    </source>
</evidence>
<dbReference type="InterPro" id="IPR003856">
    <property type="entry name" value="LPS_length_determ_N"/>
</dbReference>
<dbReference type="InterPro" id="IPR032807">
    <property type="entry name" value="GNVR"/>
</dbReference>
<keyword evidence="3 8" id="KW-0812">Transmembrane</keyword>
<reference evidence="11 12" key="1">
    <citation type="submission" date="2019-11" db="EMBL/GenBank/DDBJ databases">
        <title>Comparative genomics of hydrocarbon-degrading Desulfosarcina strains.</title>
        <authorList>
            <person name="Watanabe M."/>
            <person name="Kojima H."/>
            <person name="Fukui M."/>
        </authorList>
    </citation>
    <scope>NUCLEOTIDE SEQUENCE [LARGE SCALE GENOMIC DNA]</scope>
    <source>
        <strain evidence="11 12">28bB2T</strain>
    </source>
</reference>
<dbReference type="AlphaFoldDB" id="A0A5K7ZMI6"/>
<feature type="region of interest" description="Disordered" evidence="7">
    <location>
        <begin position="307"/>
        <end position="330"/>
    </location>
</feature>
<dbReference type="Pfam" id="PF13807">
    <property type="entry name" value="GNVR"/>
    <property type="match status" value="1"/>
</dbReference>
<dbReference type="GO" id="GO:0004713">
    <property type="term" value="F:protein tyrosine kinase activity"/>
    <property type="evidence" value="ECO:0007669"/>
    <property type="project" value="TreeGrafter"/>
</dbReference>
<gene>
    <name evidence="11" type="ORF">DSCO28_19230</name>
</gene>
<evidence type="ECO:0000313" key="12">
    <source>
        <dbReference type="Proteomes" id="UP000425960"/>
    </source>
</evidence>
<feature type="coiled-coil region" evidence="6">
    <location>
        <begin position="335"/>
        <end position="393"/>
    </location>
</feature>
<proteinExistence type="predicted"/>
<feature type="coiled-coil region" evidence="6">
    <location>
        <begin position="174"/>
        <end position="281"/>
    </location>
</feature>
<evidence type="ECO:0000259" key="9">
    <source>
        <dbReference type="Pfam" id="PF02706"/>
    </source>
</evidence>
<keyword evidence="4 8" id="KW-1133">Transmembrane helix</keyword>
<feature type="transmembrane region" description="Helical" evidence="8">
    <location>
        <begin position="432"/>
        <end position="451"/>
    </location>
</feature>
<dbReference type="RefSeq" id="WP_155322090.1">
    <property type="nucleotide sequence ID" value="NZ_AP021876.1"/>
</dbReference>
<dbReference type="EMBL" id="AP021876">
    <property type="protein sequence ID" value="BBO81357.1"/>
    <property type="molecule type" value="Genomic_DNA"/>
</dbReference>